<evidence type="ECO:0000313" key="1">
    <source>
        <dbReference type="EMBL" id="CAI9164455.1"/>
    </source>
</evidence>
<name>A0ABN8YS94_RANTA</name>
<dbReference type="Proteomes" id="UP001176941">
    <property type="component" value="Chromosome 23"/>
</dbReference>
<gene>
    <name evidence="1" type="ORF">MRATA1EN1_LOCUS13417</name>
</gene>
<accession>A0ABN8YS94</accession>
<protein>
    <submittedName>
        <fullName evidence="1">Uncharacterized protein</fullName>
    </submittedName>
</protein>
<organism evidence="1 2">
    <name type="scientific">Rangifer tarandus platyrhynchus</name>
    <name type="common">Svalbard reindeer</name>
    <dbReference type="NCBI Taxonomy" id="3082113"/>
    <lineage>
        <taxon>Eukaryota</taxon>
        <taxon>Metazoa</taxon>
        <taxon>Chordata</taxon>
        <taxon>Craniata</taxon>
        <taxon>Vertebrata</taxon>
        <taxon>Euteleostomi</taxon>
        <taxon>Mammalia</taxon>
        <taxon>Eutheria</taxon>
        <taxon>Laurasiatheria</taxon>
        <taxon>Artiodactyla</taxon>
        <taxon>Ruminantia</taxon>
        <taxon>Pecora</taxon>
        <taxon>Cervidae</taxon>
        <taxon>Odocoileinae</taxon>
        <taxon>Rangifer</taxon>
    </lineage>
</organism>
<evidence type="ECO:0000313" key="2">
    <source>
        <dbReference type="Proteomes" id="UP001176941"/>
    </source>
</evidence>
<keyword evidence="2" id="KW-1185">Reference proteome</keyword>
<reference evidence="1" key="1">
    <citation type="submission" date="2023-04" db="EMBL/GenBank/DDBJ databases">
        <authorList>
            <consortium name="ELIXIR-Norway"/>
        </authorList>
    </citation>
    <scope>NUCLEOTIDE SEQUENCE [LARGE SCALE GENOMIC DNA]</scope>
</reference>
<dbReference type="EMBL" id="OX459959">
    <property type="protein sequence ID" value="CAI9164455.1"/>
    <property type="molecule type" value="Genomic_DNA"/>
</dbReference>
<sequence length="119" mass="13289">MNTIYKTNTKRTDSLKDNLKRVVLKECLCNYQFIVVHGAEIHFGGCLLPSSGSRGLKLEKRSSRWPFPGHAGEKDGRDGERDVCSRNGVIISHSNLAFYTDFLILFVCLQNKGTETAAP</sequence>
<proteinExistence type="predicted"/>